<dbReference type="EC" id="7.6.2.11" evidence="7"/>
<dbReference type="PROSITE" id="PS50893">
    <property type="entry name" value="ABC_TRANSPORTER_2"/>
    <property type="match status" value="1"/>
</dbReference>
<dbReference type="HOGENOM" id="CLU_000604_1_1_11"/>
<dbReference type="Proteomes" id="UP000015001">
    <property type="component" value="Unassembled WGS sequence"/>
</dbReference>
<dbReference type="Pfam" id="PF08402">
    <property type="entry name" value="TOBE_2"/>
    <property type="match status" value="1"/>
</dbReference>
<evidence type="ECO:0000256" key="4">
    <source>
        <dbReference type="ARBA" id="ARBA00022840"/>
    </source>
</evidence>
<dbReference type="GO" id="GO:0015594">
    <property type="term" value="F:ABC-type putrescine transporter activity"/>
    <property type="evidence" value="ECO:0007669"/>
    <property type="project" value="InterPro"/>
</dbReference>
<dbReference type="NCBIfam" id="TIGR01187">
    <property type="entry name" value="potA"/>
    <property type="match status" value="1"/>
</dbReference>
<dbReference type="PANTHER" id="PTHR42781">
    <property type="entry name" value="SPERMIDINE/PUTRESCINE IMPORT ATP-BINDING PROTEIN POTA"/>
    <property type="match status" value="1"/>
</dbReference>
<dbReference type="Pfam" id="PF00005">
    <property type="entry name" value="ABC_tran"/>
    <property type="match status" value="1"/>
</dbReference>
<dbReference type="FunFam" id="3.40.50.300:FF:000133">
    <property type="entry name" value="Spermidine/putrescine import ATP-binding protein PotA"/>
    <property type="match status" value="1"/>
</dbReference>
<name>S4NKR4_9ACTN</name>
<dbReference type="InterPro" id="IPR013611">
    <property type="entry name" value="Transp-assoc_OB_typ2"/>
</dbReference>
<dbReference type="GO" id="GO:0016887">
    <property type="term" value="F:ATP hydrolysis activity"/>
    <property type="evidence" value="ECO:0007669"/>
    <property type="project" value="InterPro"/>
</dbReference>
<dbReference type="SUPFAM" id="SSF52540">
    <property type="entry name" value="P-loop containing nucleoside triphosphate hydrolases"/>
    <property type="match status" value="1"/>
</dbReference>
<keyword evidence="3 7" id="KW-0547">Nucleotide-binding</keyword>
<dbReference type="InterPro" id="IPR017871">
    <property type="entry name" value="ABC_transporter-like_CS"/>
</dbReference>
<dbReference type="SMART" id="SM00382">
    <property type="entry name" value="AAA"/>
    <property type="match status" value="1"/>
</dbReference>
<comment type="catalytic activity">
    <reaction evidence="7">
        <text>ATP + H2O + polyamine-[polyamine-binding protein]Side 1 = ADP + phosphate + polyamineSide 2 + [polyamine-binding protein]Side 1.</text>
        <dbReference type="EC" id="7.6.2.11"/>
    </reaction>
</comment>
<dbReference type="PROSITE" id="PS00211">
    <property type="entry name" value="ABC_TRANSPORTER_1"/>
    <property type="match status" value="1"/>
</dbReference>
<keyword evidence="1 7" id="KW-0813">Transport</keyword>
<dbReference type="EMBL" id="AOPY01001437">
    <property type="protein sequence ID" value="EPJ38969.1"/>
    <property type="molecule type" value="Genomic_DNA"/>
</dbReference>
<keyword evidence="10" id="KW-1185">Reference proteome</keyword>
<dbReference type="InterPro" id="IPR008995">
    <property type="entry name" value="Mo/tungstate-bd_C_term_dom"/>
</dbReference>
<dbReference type="CDD" id="cd03300">
    <property type="entry name" value="ABC_PotA_N"/>
    <property type="match status" value="1"/>
</dbReference>
<protein>
    <recommendedName>
        <fullName evidence="7">Spermidine/putrescine import ATP-binding protein PotA</fullName>
        <ecNumber evidence="7">7.6.2.11</ecNumber>
    </recommendedName>
</protein>
<dbReference type="GO" id="GO:0005524">
    <property type="term" value="F:ATP binding"/>
    <property type="evidence" value="ECO:0007669"/>
    <property type="project" value="UniProtKB-KW"/>
</dbReference>
<dbReference type="SUPFAM" id="SSF50331">
    <property type="entry name" value="MOP-like"/>
    <property type="match status" value="1"/>
</dbReference>
<dbReference type="InterPro" id="IPR003439">
    <property type="entry name" value="ABC_transporter-like_ATP-bd"/>
</dbReference>
<dbReference type="InterPro" id="IPR003593">
    <property type="entry name" value="AAA+_ATPase"/>
</dbReference>
<accession>S4NKR4</accession>
<comment type="function">
    <text evidence="7">Part of the ABC transporter complex PotABCD involved in spermidine/putrescine import. Responsible for energy coupling to the transport system.</text>
</comment>
<keyword evidence="5 7" id="KW-1278">Translocase</keyword>
<evidence type="ECO:0000256" key="3">
    <source>
        <dbReference type="ARBA" id="ARBA00022741"/>
    </source>
</evidence>
<sequence length="384" mass="41271">MTIMTNQTDPTGDVRLTGISKTYGAFTAVHPLDLTVPQGSFFALLGASGCGKTTTLRMIAGLEEPSAGTVSLGGQDVTALPPYKRPVNTVFQSYALFPHLDIFENVAFGLRRRGLKSVKKQVGEMLDLVQLGEQARKKPHQLSGGQQQRVAVARALINHPKVLLLDEPLGALDLKLRRQMQLELKRIQTEVGITFIHVTHDQEEAMTMADTVAVMNAGRVEQLGSPADLYENPRTTFVANFLGTSNFIEAEVDSRSGEEIVLKAGGGKLVLPEARCSAPAATGGKVLVGVRPEKISLTHADDAGEIPDGRNRITGRIADSSFIGVSTQYVVDSPVCPDFEVYAQNIDRDPRLVPGAEVVLHWNPAHTFGLDAAQDADAGVEEAA</sequence>
<dbReference type="Gene3D" id="2.40.50.100">
    <property type="match status" value="1"/>
</dbReference>
<dbReference type="Gene3D" id="3.40.50.300">
    <property type="entry name" value="P-loop containing nucleotide triphosphate hydrolases"/>
    <property type="match status" value="1"/>
</dbReference>
<evidence type="ECO:0000256" key="1">
    <source>
        <dbReference type="ARBA" id="ARBA00022448"/>
    </source>
</evidence>
<dbReference type="PATRIC" id="fig|1283301.3.peg.3918"/>
<gene>
    <name evidence="7" type="primary">potA</name>
    <name evidence="9" type="ORF">STAFG_3949</name>
</gene>
<feature type="domain" description="ABC transporter" evidence="8">
    <location>
        <begin position="14"/>
        <end position="242"/>
    </location>
</feature>
<evidence type="ECO:0000256" key="2">
    <source>
        <dbReference type="ARBA" id="ARBA00022475"/>
    </source>
</evidence>
<evidence type="ECO:0000313" key="9">
    <source>
        <dbReference type="EMBL" id="EPJ38969.1"/>
    </source>
</evidence>
<proteinExistence type="inferred from homology"/>
<evidence type="ECO:0000313" key="10">
    <source>
        <dbReference type="Proteomes" id="UP000015001"/>
    </source>
</evidence>
<dbReference type="InterPro" id="IPR027417">
    <property type="entry name" value="P-loop_NTPase"/>
</dbReference>
<keyword evidence="2 7" id="KW-1003">Cell membrane</keyword>
<evidence type="ECO:0000256" key="6">
    <source>
        <dbReference type="ARBA" id="ARBA00023136"/>
    </source>
</evidence>
<dbReference type="AlphaFoldDB" id="S4NKR4"/>
<comment type="caution">
    <text evidence="9">The sequence shown here is derived from an EMBL/GenBank/DDBJ whole genome shotgun (WGS) entry which is preliminary data.</text>
</comment>
<evidence type="ECO:0000256" key="7">
    <source>
        <dbReference type="RuleBase" id="RU364083"/>
    </source>
</evidence>
<evidence type="ECO:0000259" key="8">
    <source>
        <dbReference type="PROSITE" id="PS50893"/>
    </source>
</evidence>
<dbReference type="GO" id="GO:0043190">
    <property type="term" value="C:ATP-binding cassette (ABC) transporter complex"/>
    <property type="evidence" value="ECO:0007669"/>
    <property type="project" value="InterPro"/>
</dbReference>
<evidence type="ECO:0000256" key="5">
    <source>
        <dbReference type="ARBA" id="ARBA00022967"/>
    </source>
</evidence>
<dbReference type="InterPro" id="IPR050093">
    <property type="entry name" value="ABC_SmlMolc_Importer"/>
</dbReference>
<organism evidence="9 10">
    <name type="scientific">Streptomyces afghaniensis 772</name>
    <dbReference type="NCBI Taxonomy" id="1283301"/>
    <lineage>
        <taxon>Bacteria</taxon>
        <taxon>Bacillati</taxon>
        <taxon>Actinomycetota</taxon>
        <taxon>Actinomycetes</taxon>
        <taxon>Kitasatosporales</taxon>
        <taxon>Streptomycetaceae</taxon>
        <taxon>Streptomyces</taxon>
    </lineage>
</organism>
<dbReference type="InterPro" id="IPR017879">
    <property type="entry name" value="PotA_ATP-bd"/>
</dbReference>
<comment type="subunit">
    <text evidence="7">The complex is composed of two ATP-binding proteins (PotA), two transmembrane proteins (PotB and PotC) and a solute-binding protein (PotD).</text>
</comment>
<keyword evidence="4 7" id="KW-0067">ATP-binding</keyword>
<reference evidence="9 10" key="1">
    <citation type="submission" date="2013-02" db="EMBL/GenBank/DDBJ databases">
        <title>Draft Genome Sequence of Streptomyces afghaniensis, Which Produces Compounds of the Julimycin B-Complex.</title>
        <authorList>
            <person name="Gruening B.A."/>
            <person name="Praeg A."/>
            <person name="Erxleben A."/>
            <person name="Guenther S."/>
            <person name="Fiedler H.-P."/>
            <person name="Goodfellow M."/>
            <person name="Mueller M."/>
        </authorList>
    </citation>
    <scope>NUCLEOTIDE SEQUENCE [LARGE SCALE GENOMIC DNA]</scope>
    <source>
        <strain evidence="9 10">772</strain>
    </source>
</reference>
<dbReference type="PANTHER" id="PTHR42781:SF4">
    <property type="entry name" value="SPERMIDINE_PUTRESCINE IMPORT ATP-BINDING PROTEIN POTA"/>
    <property type="match status" value="1"/>
</dbReference>
<dbReference type="InterPro" id="IPR005893">
    <property type="entry name" value="PotA-like"/>
</dbReference>
<keyword evidence="6 7" id="KW-0472">Membrane</keyword>
<comment type="similarity">
    <text evidence="7">Belongs to the ABC transporter superfamily. Spermidine/putrescine importer (TC 3.A.1.11.1) family.</text>
</comment>